<dbReference type="InterPro" id="IPR004089">
    <property type="entry name" value="MCPsignal_dom"/>
</dbReference>
<dbReference type="GO" id="GO:0004888">
    <property type="term" value="F:transmembrane signaling receptor activity"/>
    <property type="evidence" value="ECO:0007669"/>
    <property type="project" value="InterPro"/>
</dbReference>
<evidence type="ECO:0000313" key="6">
    <source>
        <dbReference type="EMBL" id="ACY24810.1"/>
    </source>
</evidence>
<dbReference type="PANTHER" id="PTHR43531:SF11">
    <property type="entry name" value="METHYL-ACCEPTING CHEMOTAXIS PROTEIN 3"/>
    <property type="match status" value="1"/>
</dbReference>
<dbReference type="SUPFAM" id="SSF58104">
    <property type="entry name" value="Methyl-accepting chemotaxis protein (MCP) signaling domain"/>
    <property type="match status" value="1"/>
</dbReference>
<dbReference type="Gene3D" id="3.30.450.20">
    <property type="entry name" value="PAS domain"/>
    <property type="match status" value="2"/>
</dbReference>
<dbReference type="PRINTS" id="PR00260">
    <property type="entry name" value="CHEMTRNSDUCR"/>
</dbReference>
<dbReference type="Pfam" id="PF00672">
    <property type="entry name" value="HAMP"/>
    <property type="match status" value="1"/>
</dbReference>
<organism evidence="6">
    <name type="scientific">uncultured organism</name>
    <dbReference type="NCBI Taxonomy" id="155900"/>
    <lineage>
        <taxon>unclassified sequences</taxon>
        <taxon>environmental samples</taxon>
    </lineage>
</organism>
<dbReference type="GO" id="GO:0005886">
    <property type="term" value="C:plasma membrane"/>
    <property type="evidence" value="ECO:0007669"/>
    <property type="project" value="TreeGrafter"/>
</dbReference>
<dbReference type="PROSITE" id="PS50111">
    <property type="entry name" value="CHEMOTAXIS_TRANSDUC_2"/>
    <property type="match status" value="1"/>
</dbReference>
<feature type="domain" description="Methyl-accepting transducer" evidence="4">
    <location>
        <begin position="392"/>
        <end position="607"/>
    </location>
</feature>
<feature type="transmembrane region" description="Helical" evidence="3">
    <location>
        <begin position="312"/>
        <end position="331"/>
    </location>
</feature>
<dbReference type="Gene3D" id="1.10.287.950">
    <property type="entry name" value="Methyl-accepting chemotaxis protein"/>
    <property type="match status" value="1"/>
</dbReference>
<evidence type="ECO:0000256" key="3">
    <source>
        <dbReference type="SAM" id="Phobius"/>
    </source>
</evidence>
<name>D8VN25_9ZZZZ</name>
<evidence type="ECO:0000256" key="2">
    <source>
        <dbReference type="ARBA" id="ARBA00029447"/>
    </source>
</evidence>
<evidence type="ECO:0000256" key="1">
    <source>
        <dbReference type="ARBA" id="ARBA00022500"/>
    </source>
</evidence>
<dbReference type="PROSITE" id="PS50885">
    <property type="entry name" value="HAMP"/>
    <property type="match status" value="1"/>
</dbReference>
<sequence length="629" mass="67572">MNLNSLNTKMMSIILLVVVSYVITLWILNSQASQMQRELATEYAEELAHHEAYKVKGRLDVAMNAARTLSQALAGLRKVNGNRAMADALLREVLDANPEFLGVWSGWEPNSFDGKDDAYRNTVGHDATGRYVAYWNRGAGKLMVEALVDYDKPGAGDYYLLPKSNRIETLIEPYPYTVAGKEMLITTVVVPIIQDGQFLGVAGVDIALSDYQAEVSKVHPYEVGYASLLSNTGIYVGDAKAENVGLAINDKELLAAITAGKVIGRDVFDDYLQADAYQIAVPVIVGKATTPWSFRVSVPTERMMAAVIKMRTIAIIIGVISILLVAIILTWCVRTWVLNPVNTARAAALRLAEGDLSVAIEVRGKDEIAQLLGAMKTMSEKLVGIIVNIRSSAQELVQSSEQIGSTSHSLSQAAAQQAATVEETSASVEQISAAVAQNSENAHATDGIASNSAKSAAEGGEAVRETVLAMRQIADKIKLVDEIAYQTNLLALNAAIEAGRAGEHGKGFAVVAAEVRKLAQRSQLAAQDIGSVAGKSVQMAERAGSLLDEMLPSIRKTADLVQEISAASSEQATGLEQINVAVGQMAQTTQVNASSAEELNATAEEMSNQAIQLQEMMEFFVIDERANRR</sequence>
<dbReference type="GO" id="GO:0007165">
    <property type="term" value="P:signal transduction"/>
    <property type="evidence" value="ECO:0007669"/>
    <property type="project" value="InterPro"/>
</dbReference>
<dbReference type="Pfam" id="PF22673">
    <property type="entry name" value="MCP-like_PDC_1"/>
    <property type="match status" value="1"/>
</dbReference>
<feature type="transmembrane region" description="Helical" evidence="3">
    <location>
        <begin position="6"/>
        <end position="28"/>
    </location>
</feature>
<evidence type="ECO:0000259" key="5">
    <source>
        <dbReference type="PROSITE" id="PS50885"/>
    </source>
</evidence>
<dbReference type="CDD" id="cd12913">
    <property type="entry name" value="PDC1_MCP_like"/>
    <property type="match status" value="1"/>
</dbReference>
<comment type="similarity">
    <text evidence="2">Belongs to the methyl-accepting chemotaxis (MCP) protein family.</text>
</comment>
<keyword evidence="3" id="KW-1133">Transmembrane helix</keyword>
<dbReference type="AlphaFoldDB" id="D8VN25"/>
<keyword evidence="1" id="KW-0145">Chemotaxis</keyword>
<accession>D8VN25</accession>
<reference evidence="6" key="1">
    <citation type="submission" date="2009-09" db="EMBL/GenBank/DDBJ databases">
        <authorList>
            <person name="Beloqi A."/>
            <person name="Nechitaylo T.Y."/>
            <person name="Lopez-Cortes N."/>
            <person name="Vietes M."/>
            <person name="Polaina J."/>
            <person name="Strittmatter A."/>
            <person name="Reva O."/>
            <person name="Waliczek A."/>
            <person name="Golyshina O.V."/>
            <person name="Ferrer M."/>
            <person name="Golyshin P.N."/>
        </authorList>
    </citation>
    <scope>NUCLEOTIDE SEQUENCE</scope>
</reference>
<dbReference type="CDD" id="cd06225">
    <property type="entry name" value="HAMP"/>
    <property type="match status" value="1"/>
</dbReference>
<dbReference type="FunFam" id="1.10.287.950:FF:000001">
    <property type="entry name" value="Methyl-accepting chemotaxis sensory transducer"/>
    <property type="match status" value="1"/>
</dbReference>
<dbReference type="SMART" id="SM00304">
    <property type="entry name" value="HAMP"/>
    <property type="match status" value="1"/>
</dbReference>
<proteinExistence type="inferred from homology"/>
<feature type="domain" description="HAMP" evidence="5">
    <location>
        <begin position="335"/>
        <end position="387"/>
    </location>
</feature>
<dbReference type="EMBL" id="GQ996412">
    <property type="protein sequence ID" value="ACY24810.1"/>
    <property type="molecule type" value="Genomic_DNA"/>
</dbReference>
<reference evidence="6" key="2">
    <citation type="journal article" date="2010" name="Appl. Environ. Microbiol.">
        <title>Diversity of glycosyl hydrolases from cellulose-depleting communities enriched from casts of two earthworm species.</title>
        <authorList>
            <person name="Beloqui A."/>
            <person name="Nechitaylo T.Y."/>
            <person name="Lopez-Cortes N."/>
            <person name="Ghazi A."/>
            <person name="Guazzaroni M.E."/>
            <person name="Polaina J."/>
            <person name="Strittmatter A.W."/>
            <person name="Reva O."/>
            <person name="Waliczek A."/>
            <person name="Yakimov M.M."/>
            <person name="Golyshina O.V."/>
            <person name="Ferrer M."/>
            <person name="Golyshin P.N."/>
        </authorList>
    </citation>
    <scope>NUCLEOTIDE SEQUENCE</scope>
</reference>
<dbReference type="Pfam" id="PF00015">
    <property type="entry name" value="MCPsignal"/>
    <property type="match status" value="1"/>
</dbReference>
<dbReference type="SMART" id="SM00283">
    <property type="entry name" value="MA"/>
    <property type="match status" value="1"/>
</dbReference>
<dbReference type="GO" id="GO:0006935">
    <property type="term" value="P:chemotaxis"/>
    <property type="evidence" value="ECO:0007669"/>
    <property type="project" value="UniProtKB-KW"/>
</dbReference>
<protein>
    <submittedName>
        <fullName evidence="6">Methyl-accepting chemotaxis sensory transducer</fullName>
    </submittedName>
</protein>
<keyword evidence="3" id="KW-0812">Transmembrane</keyword>
<dbReference type="PANTHER" id="PTHR43531">
    <property type="entry name" value="PROTEIN ICFG"/>
    <property type="match status" value="1"/>
</dbReference>
<dbReference type="InterPro" id="IPR003660">
    <property type="entry name" value="HAMP_dom"/>
</dbReference>
<dbReference type="InterPro" id="IPR004090">
    <property type="entry name" value="Chemotax_Me-accpt_rcpt"/>
</dbReference>
<evidence type="ECO:0000259" key="4">
    <source>
        <dbReference type="PROSITE" id="PS50111"/>
    </source>
</evidence>
<dbReference type="InterPro" id="IPR051310">
    <property type="entry name" value="MCP_chemotaxis"/>
</dbReference>
<keyword evidence="3" id="KW-0472">Membrane</keyword>